<dbReference type="PIRSF" id="PIRSF002741">
    <property type="entry name" value="MppA"/>
    <property type="match status" value="1"/>
</dbReference>
<dbReference type="InterPro" id="IPR039424">
    <property type="entry name" value="SBP_5"/>
</dbReference>
<dbReference type="Gene3D" id="3.90.76.10">
    <property type="entry name" value="Dipeptide-binding Protein, Domain 1"/>
    <property type="match status" value="1"/>
</dbReference>
<dbReference type="Pfam" id="PF00496">
    <property type="entry name" value="SBP_bac_5"/>
    <property type="match status" value="1"/>
</dbReference>
<dbReference type="GO" id="GO:1904680">
    <property type="term" value="F:peptide transmembrane transporter activity"/>
    <property type="evidence" value="ECO:0007669"/>
    <property type="project" value="TreeGrafter"/>
</dbReference>
<evidence type="ECO:0000259" key="2">
    <source>
        <dbReference type="Pfam" id="PF00496"/>
    </source>
</evidence>
<name>A0A7K0K2J8_9ACTO</name>
<keyword evidence="4" id="KW-1185">Reference proteome</keyword>
<dbReference type="CDD" id="cd00995">
    <property type="entry name" value="PBP2_NikA_DppA_OppA_like"/>
    <property type="match status" value="1"/>
</dbReference>
<keyword evidence="1" id="KW-0732">Signal</keyword>
<dbReference type="GO" id="GO:0042597">
    <property type="term" value="C:periplasmic space"/>
    <property type="evidence" value="ECO:0007669"/>
    <property type="project" value="UniProtKB-ARBA"/>
</dbReference>
<dbReference type="RefSeq" id="WP_287847096.1">
    <property type="nucleotide sequence ID" value="NZ_VUMY01000004.1"/>
</dbReference>
<dbReference type="InterPro" id="IPR030678">
    <property type="entry name" value="Peptide/Ni-bd"/>
</dbReference>
<feature type="chain" id="PRO_5029517542" evidence="1">
    <location>
        <begin position="24"/>
        <end position="554"/>
    </location>
</feature>
<proteinExistence type="predicted"/>
<dbReference type="PROSITE" id="PS51257">
    <property type="entry name" value="PROKAR_LIPOPROTEIN"/>
    <property type="match status" value="1"/>
</dbReference>
<dbReference type="EMBL" id="VUMY01000004">
    <property type="protein sequence ID" value="MST49275.1"/>
    <property type="molecule type" value="Genomic_DNA"/>
</dbReference>
<organism evidence="3 4">
    <name type="scientific">Mobiluncus porci</name>
    <dbReference type="NCBI Taxonomy" id="2652278"/>
    <lineage>
        <taxon>Bacteria</taxon>
        <taxon>Bacillati</taxon>
        <taxon>Actinomycetota</taxon>
        <taxon>Actinomycetes</taxon>
        <taxon>Actinomycetales</taxon>
        <taxon>Actinomycetaceae</taxon>
        <taxon>Mobiluncus</taxon>
    </lineage>
</organism>
<dbReference type="PANTHER" id="PTHR30290">
    <property type="entry name" value="PERIPLASMIC BINDING COMPONENT OF ABC TRANSPORTER"/>
    <property type="match status" value="1"/>
</dbReference>
<dbReference type="InterPro" id="IPR000914">
    <property type="entry name" value="SBP_5_dom"/>
</dbReference>
<dbReference type="GO" id="GO:0043190">
    <property type="term" value="C:ATP-binding cassette (ABC) transporter complex"/>
    <property type="evidence" value="ECO:0007669"/>
    <property type="project" value="InterPro"/>
</dbReference>
<dbReference type="PANTHER" id="PTHR30290:SF83">
    <property type="entry name" value="ABC TRANSPORTER SUBSTRATE-BINDING PROTEIN"/>
    <property type="match status" value="1"/>
</dbReference>
<feature type="signal peptide" evidence="1">
    <location>
        <begin position="1"/>
        <end position="23"/>
    </location>
</feature>
<protein>
    <submittedName>
        <fullName evidence="3">ABC transporter substrate-binding protein</fullName>
    </submittedName>
</protein>
<feature type="domain" description="Solute-binding protein family 5" evidence="2">
    <location>
        <begin position="81"/>
        <end position="477"/>
    </location>
</feature>
<dbReference type="AlphaFoldDB" id="A0A7K0K2J8"/>
<reference evidence="3 4" key="1">
    <citation type="submission" date="2019-08" db="EMBL/GenBank/DDBJ databases">
        <title>In-depth cultivation of the pig gut microbiome towards novel bacterial diversity and tailored functional studies.</title>
        <authorList>
            <person name="Wylensek D."/>
            <person name="Hitch T.C.A."/>
            <person name="Clavel T."/>
        </authorList>
    </citation>
    <scope>NUCLEOTIDE SEQUENCE [LARGE SCALE GENOMIC DNA]</scope>
    <source>
        <strain evidence="3 4">RF-GAM-744-WT-7</strain>
    </source>
</reference>
<gene>
    <name evidence="3" type="ORF">FYJ63_03325</name>
</gene>
<dbReference type="Gene3D" id="3.40.190.10">
    <property type="entry name" value="Periplasmic binding protein-like II"/>
    <property type="match status" value="1"/>
</dbReference>
<evidence type="ECO:0000256" key="1">
    <source>
        <dbReference type="SAM" id="SignalP"/>
    </source>
</evidence>
<evidence type="ECO:0000313" key="4">
    <source>
        <dbReference type="Proteomes" id="UP000442535"/>
    </source>
</evidence>
<evidence type="ECO:0000313" key="3">
    <source>
        <dbReference type="EMBL" id="MST49275.1"/>
    </source>
</evidence>
<dbReference type="SUPFAM" id="SSF53850">
    <property type="entry name" value="Periplasmic binding protein-like II"/>
    <property type="match status" value="1"/>
</dbReference>
<sequence>MKKRFLSAIAASAALALTLTACAGDAGEKKAAGDKTDAIITVNNTEPESPLVPANTNEVGGGLILDHIFAGLEYYDKDGNPQMELAESITSDDNQNWTIKLKGDSKFSDGTPVTAKSFVDAWNQSVKHNMKNAYFFESIDGYKAAYDEAAANAENKSLPEKERIGKTDMSGLAVVDDKTFTVKLAQPESDFPLRLGYSAYYPLPEAGIGDPEKVAAYGEAPITNGPYLVKEGSWQHNVQIELVPNPDYKGDREPKNGGVTMKFYKTQDAAYNDLLGNNLDVLDAVPDSAFGTYEDELGDRAVNQPSAIFQSFTIPANDERFKGEAGLLRKQALSYAVNRQEICDTIFQGTRTPASDFIAPVIPGHNENLEGKEVLKYDAAKAKELWAKADAIQPWSGTFEIAYNSDGGHQAWVDATTNSIKNTLGIDAKGNPYPDFKSLRSEVTNRTIKTAFRTGWQADYPSPFNFLGPLYGTNASSNDGDYSNTDFDALLKKALNTSDQTEAFKIYDQAQEVLLKDLPSIPLWYSNVNGGYGEGVNNVVFGWNSKALLYQITK</sequence>
<dbReference type="Proteomes" id="UP000442535">
    <property type="component" value="Unassembled WGS sequence"/>
</dbReference>
<comment type="caution">
    <text evidence="3">The sequence shown here is derived from an EMBL/GenBank/DDBJ whole genome shotgun (WGS) entry which is preliminary data.</text>
</comment>
<accession>A0A7K0K2J8</accession>
<dbReference type="Gene3D" id="3.10.105.10">
    <property type="entry name" value="Dipeptide-binding Protein, Domain 3"/>
    <property type="match status" value="1"/>
</dbReference>
<dbReference type="GO" id="GO:0015833">
    <property type="term" value="P:peptide transport"/>
    <property type="evidence" value="ECO:0007669"/>
    <property type="project" value="TreeGrafter"/>
</dbReference>